<dbReference type="RefSeq" id="WP_175349591.1">
    <property type="nucleotide sequence ID" value="NZ_JABMCI010000071.1"/>
</dbReference>
<feature type="transmembrane region" description="Helical" evidence="1">
    <location>
        <begin position="90"/>
        <end position="112"/>
    </location>
</feature>
<organism evidence="2 3">
    <name type="scientific">Cellulomonas humilata</name>
    <dbReference type="NCBI Taxonomy" id="144055"/>
    <lineage>
        <taxon>Bacteria</taxon>
        <taxon>Bacillati</taxon>
        <taxon>Actinomycetota</taxon>
        <taxon>Actinomycetes</taxon>
        <taxon>Micrococcales</taxon>
        <taxon>Cellulomonadaceae</taxon>
        <taxon>Cellulomonas</taxon>
    </lineage>
</organism>
<accession>A0A7Y6A694</accession>
<name>A0A7Y6A694_9CELL</name>
<keyword evidence="1" id="KW-1133">Transmembrane helix</keyword>
<dbReference type="AlphaFoldDB" id="A0A7Y6A694"/>
<evidence type="ECO:0000313" key="2">
    <source>
        <dbReference type="EMBL" id="NUU19680.1"/>
    </source>
</evidence>
<keyword evidence="3" id="KW-1185">Reference proteome</keyword>
<proteinExistence type="predicted"/>
<sequence length="121" mass="11892">MTNLVEKLAESVSSWGTKVAYGEKVTLGGQELVPVALVGFGFGAGEGSSEMSDGGKVPSGEGNGGGGGGYAVPIGAYVGGPDGLRFRPNVIALVVVAAPLVSASGMALAQIIRAIRGRGTS</sequence>
<dbReference type="EMBL" id="JABMCI010000071">
    <property type="protein sequence ID" value="NUU19680.1"/>
    <property type="molecule type" value="Genomic_DNA"/>
</dbReference>
<keyword evidence="1" id="KW-0472">Membrane</keyword>
<evidence type="ECO:0000256" key="1">
    <source>
        <dbReference type="SAM" id="Phobius"/>
    </source>
</evidence>
<evidence type="ECO:0008006" key="4">
    <source>
        <dbReference type="Google" id="ProtNLM"/>
    </source>
</evidence>
<dbReference type="Proteomes" id="UP000565724">
    <property type="component" value="Unassembled WGS sequence"/>
</dbReference>
<reference evidence="2 3" key="1">
    <citation type="submission" date="2020-05" db="EMBL/GenBank/DDBJ databases">
        <title>Genome Sequencing of Type Strains.</title>
        <authorList>
            <person name="Lemaire J.F."/>
            <person name="Inderbitzin P."/>
            <person name="Gregorio O.A."/>
            <person name="Collins S.B."/>
            <person name="Wespe N."/>
            <person name="Knight-Connoni V."/>
        </authorList>
    </citation>
    <scope>NUCLEOTIDE SEQUENCE [LARGE SCALE GENOMIC DNA]</scope>
    <source>
        <strain evidence="2 3">ATCC 25174</strain>
    </source>
</reference>
<evidence type="ECO:0000313" key="3">
    <source>
        <dbReference type="Proteomes" id="UP000565724"/>
    </source>
</evidence>
<keyword evidence="1" id="KW-0812">Transmembrane</keyword>
<protein>
    <recommendedName>
        <fullName evidence="4">Sporulation protein YtfJ</fullName>
    </recommendedName>
</protein>
<gene>
    <name evidence="2" type="ORF">HP550_20755</name>
</gene>
<comment type="caution">
    <text evidence="2">The sequence shown here is derived from an EMBL/GenBank/DDBJ whole genome shotgun (WGS) entry which is preliminary data.</text>
</comment>